<name>A0A166G4A7_9AGAM</name>
<dbReference type="InterPro" id="IPR029058">
    <property type="entry name" value="AB_hydrolase_fold"/>
</dbReference>
<evidence type="ECO:0000313" key="3">
    <source>
        <dbReference type="Proteomes" id="UP000076798"/>
    </source>
</evidence>
<proteinExistence type="predicted"/>
<sequence>MHWTRGTFVIDRRPSYRFQVAGNRYTPVADTNSEYYAPERRLSLVFLHGTNLFKECFEPIIELLFQKYPTIHSDSGENLILEEAWSIECPNHGESAILNAEDIRRESTGPWSFREYGDAAYTFWKARPGGHDLSRKKIVLVGYSDGGVIIPFLTHMEPKINIHSIILGDPIMGPRCPDLYMCRKIMSDICICRQDVWPSREHAKQYFSNHGVTKTWSPEAIDLFVRYALVDHPARSLPAPFTCRGVTLACSREHQSSIHISVAQDPDLYELMAAMYASKTPVHFLYVDRPDPPAAEPRIGLLPKTLSCKGFRPTTAHPVRGGHTFFQSEPEHSTELLVQALRHDGSSMTSNAVARL</sequence>
<dbReference type="InterPro" id="IPR000073">
    <property type="entry name" value="AB_hydrolase_1"/>
</dbReference>
<dbReference type="SUPFAM" id="SSF53474">
    <property type="entry name" value="alpha/beta-Hydrolases"/>
    <property type="match status" value="1"/>
</dbReference>
<dbReference type="OrthoDB" id="94039at2759"/>
<dbReference type="Proteomes" id="UP000076798">
    <property type="component" value="Unassembled WGS sequence"/>
</dbReference>
<protein>
    <recommendedName>
        <fullName evidence="1">AB hydrolase-1 domain-containing protein</fullName>
    </recommendedName>
</protein>
<evidence type="ECO:0000259" key="1">
    <source>
        <dbReference type="Pfam" id="PF12697"/>
    </source>
</evidence>
<keyword evidence="3" id="KW-1185">Reference proteome</keyword>
<organism evidence="2 3">
    <name type="scientific">Sistotremastrum suecicum HHB10207 ss-3</name>
    <dbReference type="NCBI Taxonomy" id="1314776"/>
    <lineage>
        <taxon>Eukaryota</taxon>
        <taxon>Fungi</taxon>
        <taxon>Dikarya</taxon>
        <taxon>Basidiomycota</taxon>
        <taxon>Agaricomycotina</taxon>
        <taxon>Agaricomycetes</taxon>
        <taxon>Sistotremastrales</taxon>
        <taxon>Sistotremastraceae</taxon>
        <taxon>Sistotremastrum</taxon>
    </lineage>
</organism>
<dbReference type="Pfam" id="PF12697">
    <property type="entry name" value="Abhydrolase_6"/>
    <property type="match status" value="1"/>
</dbReference>
<dbReference type="Gene3D" id="3.40.50.1820">
    <property type="entry name" value="alpha/beta hydrolase"/>
    <property type="match status" value="1"/>
</dbReference>
<evidence type="ECO:0000313" key="2">
    <source>
        <dbReference type="EMBL" id="KZT41294.1"/>
    </source>
</evidence>
<reference evidence="2 3" key="1">
    <citation type="journal article" date="2016" name="Mol. Biol. Evol.">
        <title>Comparative Genomics of Early-Diverging Mushroom-Forming Fungi Provides Insights into the Origins of Lignocellulose Decay Capabilities.</title>
        <authorList>
            <person name="Nagy L.G."/>
            <person name="Riley R."/>
            <person name="Tritt A."/>
            <person name="Adam C."/>
            <person name="Daum C."/>
            <person name="Floudas D."/>
            <person name="Sun H."/>
            <person name="Yadav J.S."/>
            <person name="Pangilinan J."/>
            <person name="Larsson K.H."/>
            <person name="Matsuura K."/>
            <person name="Barry K."/>
            <person name="Labutti K."/>
            <person name="Kuo R."/>
            <person name="Ohm R.A."/>
            <person name="Bhattacharya S.S."/>
            <person name="Shirouzu T."/>
            <person name="Yoshinaga Y."/>
            <person name="Martin F.M."/>
            <person name="Grigoriev I.V."/>
            <person name="Hibbett D.S."/>
        </authorList>
    </citation>
    <scope>NUCLEOTIDE SEQUENCE [LARGE SCALE GENOMIC DNA]</scope>
    <source>
        <strain evidence="2 3">HHB10207 ss-3</strain>
    </source>
</reference>
<gene>
    <name evidence="2" type="ORF">SISSUDRAFT_353856</name>
</gene>
<dbReference type="STRING" id="1314776.A0A166G4A7"/>
<dbReference type="AlphaFoldDB" id="A0A166G4A7"/>
<accession>A0A166G4A7</accession>
<feature type="domain" description="AB hydrolase-1" evidence="1">
    <location>
        <begin position="44"/>
        <end position="290"/>
    </location>
</feature>
<dbReference type="EMBL" id="KV428023">
    <property type="protein sequence ID" value="KZT41294.1"/>
    <property type="molecule type" value="Genomic_DNA"/>
</dbReference>